<accession>A0A8S5RFJ3</accession>
<protein>
    <recommendedName>
        <fullName evidence="2">DUF4417 domain-containing protein</fullName>
    </recommendedName>
</protein>
<evidence type="ECO:0008006" key="2">
    <source>
        <dbReference type="Google" id="ProtNLM"/>
    </source>
</evidence>
<dbReference type="EMBL" id="BK059102">
    <property type="protein sequence ID" value="DAE30158.1"/>
    <property type="molecule type" value="Genomic_DNA"/>
</dbReference>
<proteinExistence type="predicted"/>
<dbReference type="InterPro" id="IPR025530">
    <property type="entry name" value="DUF4417"/>
</dbReference>
<sequence length="224" mass="25575">MVNNFYNTNGICVNTKDDVLRERFIYGAELIGKYGFPQLPPINASADGLRPVPFNSASKEKHPADCLCHFFIDDNLFERLWNNPQKYFDMLCNFKYIAGVDFSFYDDMPVALQIYQVYRSRALSWWLTLNGMDVIPVVGWGSADTYGFCFDGLPMHSTLIVSTNRCFTDSGKHCYIVGFRDMVRRLEPLRVLVVGRPIETGTEGATEIIYLDSFGQELTQKLRG</sequence>
<evidence type="ECO:0000313" key="1">
    <source>
        <dbReference type="EMBL" id="DAE30158.1"/>
    </source>
</evidence>
<organism evidence="1">
    <name type="scientific">virus sp. ctQmo6</name>
    <dbReference type="NCBI Taxonomy" id="2827990"/>
    <lineage>
        <taxon>Viruses</taxon>
    </lineage>
</organism>
<reference evidence="1" key="1">
    <citation type="journal article" date="2021" name="Proc. Natl. Acad. Sci. U.S.A.">
        <title>A Catalog of Tens of Thousands of Viruses from Human Metagenomes Reveals Hidden Associations with Chronic Diseases.</title>
        <authorList>
            <person name="Tisza M.J."/>
            <person name="Buck C.B."/>
        </authorList>
    </citation>
    <scope>NUCLEOTIDE SEQUENCE</scope>
    <source>
        <strain evidence="1">CtQmo6</strain>
    </source>
</reference>
<dbReference type="Pfam" id="PF14386">
    <property type="entry name" value="DUF4417"/>
    <property type="match status" value="1"/>
</dbReference>
<name>A0A8S5RFJ3_9VIRU</name>